<evidence type="ECO:0000313" key="2">
    <source>
        <dbReference type="Proteomes" id="UP000267249"/>
    </source>
</evidence>
<dbReference type="RefSeq" id="WP_208672791.1">
    <property type="nucleotide sequence ID" value="NZ_CP030139.2"/>
</dbReference>
<name>A0AAN1QNM7_SYNEL</name>
<evidence type="ECO:0000313" key="1">
    <source>
        <dbReference type="EMBL" id="AZB72634.1"/>
    </source>
</evidence>
<reference evidence="1 2" key="1">
    <citation type="journal article" date="2018" name="Sci. Rep.">
        <title>Genome Features and Biochemical Characteristics of a Robust, Fast Growing and Naturally Transformable Cyanobacterium Synechococcus elongatus PCC 11801 Isolated from India.</title>
        <authorList>
            <person name="Jaiswal D."/>
            <person name="Sengupta A."/>
            <person name="Sohoni S."/>
            <person name="Sengupta S."/>
            <person name="Phadnavis A.G."/>
            <person name="Pakrasi H.B."/>
            <person name="Wangikar P.P."/>
        </authorList>
    </citation>
    <scope>NUCLEOTIDE SEQUENCE [LARGE SCALE GENOMIC DNA]</scope>
    <source>
        <strain evidence="1 2">PCC 11801</strain>
    </source>
</reference>
<dbReference type="AlphaFoldDB" id="A0AAN1QNM7"/>
<organism evidence="1 2">
    <name type="scientific">Synechococcus elongatus PCC 11801</name>
    <dbReference type="NCBI Taxonomy" id="2219813"/>
    <lineage>
        <taxon>Bacteria</taxon>
        <taxon>Bacillati</taxon>
        <taxon>Cyanobacteriota</taxon>
        <taxon>Cyanophyceae</taxon>
        <taxon>Synechococcales</taxon>
        <taxon>Synechococcaceae</taxon>
        <taxon>Synechococcus</taxon>
    </lineage>
</organism>
<sequence>MEAHRQIVQVSGTHLSLDLPPSLRDRRLEVIVLPAADDALSAEGESVIDEQAIARIFAETQGAWGQTDSTAPVATNQAT</sequence>
<dbReference type="EMBL" id="CP030139">
    <property type="protein sequence ID" value="AZB72634.1"/>
    <property type="molecule type" value="Genomic_DNA"/>
</dbReference>
<accession>A0AAN1QNM7</accession>
<gene>
    <name evidence="1" type="ORF">DOP62_07860</name>
</gene>
<protein>
    <submittedName>
        <fullName evidence="1">Uncharacterized protein</fullName>
    </submittedName>
</protein>
<proteinExistence type="predicted"/>
<dbReference type="Proteomes" id="UP000267249">
    <property type="component" value="Chromosome"/>
</dbReference>